<keyword evidence="2" id="KW-1185">Reference proteome</keyword>
<dbReference type="Proteomes" id="UP000593571">
    <property type="component" value="Unassembled WGS sequence"/>
</dbReference>
<protein>
    <submittedName>
        <fullName evidence="1">Uncharacterized protein</fullName>
    </submittedName>
</protein>
<dbReference type="AlphaFoldDB" id="A0A7J8DI69"/>
<accession>A0A7J8DI69</accession>
<evidence type="ECO:0000313" key="1">
    <source>
        <dbReference type="EMBL" id="KAF6422887.1"/>
    </source>
</evidence>
<name>A0A7J8DI69_ROUAE</name>
<reference evidence="1 2" key="1">
    <citation type="journal article" date="2020" name="Nature">
        <title>Six reference-quality genomes reveal evolution of bat adaptations.</title>
        <authorList>
            <person name="Jebb D."/>
            <person name="Huang Z."/>
            <person name="Pippel M."/>
            <person name="Hughes G.M."/>
            <person name="Lavrichenko K."/>
            <person name="Devanna P."/>
            <person name="Winkler S."/>
            <person name="Jermiin L.S."/>
            <person name="Skirmuntt E.C."/>
            <person name="Katzourakis A."/>
            <person name="Burkitt-Gray L."/>
            <person name="Ray D.A."/>
            <person name="Sullivan K.A.M."/>
            <person name="Roscito J.G."/>
            <person name="Kirilenko B.M."/>
            <person name="Davalos L.M."/>
            <person name="Corthals A.P."/>
            <person name="Power M.L."/>
            <person name="Jones G."/>
            <person name="Ransome R.D."/>
            <person name="Dechmann D.K.N."/>
            <person name="Locatelli A.G."/>
            <person name="Puechmaille S.J."/>
            <person name="Fedrigo O."/>
            <person name="Jarvis E.D."/>
            <person name="Hiller M."/>
            <person name="Vernes S.C."/>
            <person name="Myers E.W."/>
            <person name="Teeling E.C."/>
        </authorList>
    </citation>
    <scope>NUCLEOTIDE SEQUENCE [LARGE SCALE GENOMIC DNA]</scope>
    <source>
        <strain evidence="1">MRouAeg1</strain>
        <tissue evidence="1">Muscle</tissue>
    </source>
</reference>
<gene>
    <name evidence="1" type="ORF">HJG63_008675</name>
</gene>
<dbReference type="EMBL" id="JACASE010000012">
    <property type="protein sequence ID" value="KAF6422887.1"/>
    <property type="molecule type" value="Genomic_DNA"/>
</dbReference>
<sequence>MNIRQINRKKKTLCTCTGTPKTMRPQEKSGCCGLCAVLSKDGIGTWGFKGEECNSQDTFWDMRHSVILSLCEHHRVCIYKPRSCSPLHTWAIWHSLLFSGYKPVQHVTRLNTVGNCNTMVCVCASKHN</sequence>
<organism evidence="1 2">
    <name type="scientific">Rousettus aegyptiacus</name>
    <name type="common">Egyptian fruit bat</name>
    <name type="synonym">Pteropus aegyptiacus</name>
    <dbReference type="NCBI Taxonomy" id="9407"/>
    <lineage>
        <taxon>Eukaryota</taxon>
        <taxon>Metazoa</taxon>
        <taxon>Chordata</taxon>
        <taxon>Craniata</taxon>
        <taxon>Vertebrata</taxon>
        <taxon>Euteleostomi</taxon>
        <taxon>Mammalia</taxon>
        <taxon>Eutheria</taxon>
        <taxon>Laurasiatheria</taxon>
        <taxon>Chiroptera</taxon>
        <taxon>Yinpterochiroptera</taxon>
        <taxon>Pteropodoidea</taxon>
        <taxon>Pteropodidae</taxon>
        <taxon>Rousettinae</taxon>
        <taxon>Rousettus</taxon>
    </lineage>
</organism>
<proteinExistence type="predicted"/>
<comment type="caution">
    <text evidence="1">The sequence shown here is derived from an EMBL/GenBank/DDBJ whole genome shotgun (WGS) entry which is preliminary data.</text>
</comment>
<evidence type="ECO:0000313" key="2">
    <source>
        <dbReference type="Proteomes" id="UP000593571"/>
    </source>
</evidence>